<sequence length="215" mass="23692">MTIAFTIVMTLTTITTPVLTTTTISNVNMSRREASIESAPSLPTSVYLRAPSTPLTGGFSHLEEILSHPDYHLVNTSEVEASVNGLEYINRIPPSAPRSAPTSWPPHPSIKEASIVGKSDSLEGLQISSEEPGFRENDSRGIMVKHKNISNSSCCSSMNNTKWTGLEEQSKDRSHFPENGRKEKAKQHTKGMEPRYAEPKEDNACFRDEVGDEMS</sequence>
<comment type="caution">
    <text evidence="3">The sequence shown here is derived from an EMBL/GenBank/DDBJ whole genome shotgun (WGS) entry which is preliminary data.</text>
</comment>
<feature type="non-terminal residue" evidence="3">
    <location>
        <position position="215"/>
    </location>
</feature>
<proteinExistence type="predicted"/>
<dbReference type="AlphaFoldDB" id="A0A3S5CCM9"/>
<feature type="compositionally biased region" description="Basic and acidic residues" evidence="1">
    <location>
        <begin position="190"/>
        <end position="209"/>
    </location>
</feature>
<keyword evidence="2" id="KW-0732">Signal</keyword>
<dbReference type="EMBL" id="CAAALY010007846">
    <property type="protein sequence ID" value="VEL10023.1"/>
    <property type="molecule type" value="Genomic_DNA"/>
</dbReference>
<gene>
    <name evidence="3" type="ORF">PXEA_LOCUS3463</name>
</gene>
<evidence type="ECO:0000256" key="1">
    <source>
        <dbReference type="SAM" id="MobiDB-lite"/>
    </source>
</evidence>
<accession>A0A3S5CCM9</accession>
<feature type="chain" id="PRO_5018771986" evidence="2">
    <location>
        <begin position="21"/>
        <end position="215"/>
    </location>
</feature>
<dbReference type="Proteomes" id="UP000784294">
    <property type="component" value="Unassembled WGS sequence"/>
</dbReference>
<name>A0A3S5CCM9_9PLAT</name>
<reference evidence="3" key="1">
    <citation type="submission" date="2018-11" db="EMBL/GenBank/DDBJ databases">
        <authorList>
            <consortium name="Pathogen Informatics"/>
        </authorList>
    </citation>
    <scope>NUCLEOTIDE SEQUENCE</scope>
</reference>
<feature type="signal peptide" evidence="2">
    <location>
        <begin position="1"/>
        <end position="20"/>
    </location>
</feature>
<evidence type="ECO:0000313" key="3">
    <source>
        <dbReference type="EMBL" id="VEL10023.1"/>
    </source>
</evidence>
<organism evidence="3 4">
    <name type="scientific">Protopolystoma xenopodis</name>
    <dbReference type="NCBI Taxonomy" id="117903"/>
    <lineage>
        <taxon>Eukaryota</taxon>
        <taxon>Metazoa</taxon>
        <taxon>Spiralia</taxon>
        <taxon>Lophotrochozoa</taxon>
        <taxon>Platyhelminthes</taxon>
        <taxon>Monogenea</taxon>
        <taxon>Polyopisthocotylea</taxon>
        <taxon>Polystomatidea</taxon>
        <taxon>Polystomatidae</taxon>
        <taxon>Protopolystoma</taxon>
    </lineage>
</organism>
<feature type="compositionally biased region" description="Basic and acidic residues" evidence="1">
    <location>
        <begin position="168"/>
        <end position="182"/>
    </location>
</feature>
<protein>
    <submittedName>
        <fullName evidence="3">Uncharacterized protein</fullName>
    </submittedName>
</protein>
<keyword evidence="4" id="KW-1185">Reference proteome</keyword>
<feature type="region of interest" description="Disordered" evidence="1">
    <location>
        <begin position="165"/>
        <end position="215"/>
    </location>
</feature>
<evidence type="ECO:0000313" key="4">
    <source>
        <dbReference type="Proteomes" id="UP000784294"/>
    </source>
</evidence>
<evidence type="ECO:0000256" key="2">
    <source>
        <dbReference type="SAM" id="SignalP"/>
    </source>
</evidence>